<dbReference type="Proteomes" id="UP000054632">
    <property type="component" value="Unassembled WGS sequence"/>
</dbReference>
<dbReference type="Proteomes" id="UP000054805">
    <property type="component" value="Unassembled WGS sequence"/>
</dbReference>
<evidence type="ECO:0000313" key="6">
    <source>
        <dbReference type="EMBL" id="KRZ28883.1"/>
    </source>
</evidence>
<evidence type="ECO:0000313" key="8">
    <source>
        <dbReference type="Proteomes" id="UP000054805"/>
    </source>
</evidence>
<sequence length="56" mass="6300">MSGKKVDEPKNGASCRSSEVVQATRRLKKKSKARRKRNYLTVDKSEASSSVFEIAR</sequence>
<dbReference type="EMBL" id="JYDV01000147">
    <property type="protein sequence ID" value="KRZ28883.1"/>
    <property type="molecule type" value="Genomic_DNA"/>
</dbReference>
<reference evidence="7 8" key="1">
    <citation type="submission" date="2015-01" db="EMBL/GenBank/DDBJ databases">
        <title>Evolution of Trichinella species and genotypes.</title>
        <authorList>
            <person name="Korhonen P.K."/>
            <person name="Edoardo P."/>
            <person name="Giuseppe L.R."/>
            <person name="Gasser R.B."/>
        </authorList>
    </citation>
    <scope>NUCLEOTIDE SEQUENCE [LARGE SCALE GENOMIC DNA]</scope>
    <source>
        <strain evidence="3">ISS13</strain>
        <strain evidence="6">ISS176</strain>
        <strain evidence="4">ISS588</strain>
    </source>
</reference>
<organism evidence="3 7">
    <name type="scientific">Trichinella pseudospiralis</name>
    <name type="common">Parasitic roundworm</name>
    <dbReference type="NCBI Taxonomy" id="6337"/>
    <lineage>
        <taxon>Eukaryota</taxon>
        <taxon>Metazoa</taxon>
        <taxon>Ecdysozoa</taxon>
        <taxon>Nematoda</taxon>
        <taxon>Enoplea</taxon>
        <taxon>Dorylaimia</taxon>
        <taxon>Trichinellida</taxon>
        <taxon>Trichinellidae</taxon>
        <taxon>Trichinella</taxon>
    </lineage>
</organism>
<accession>A0A0V1EJ94</accession>
<feature type="compositionally biased region" description="Polar residues" evidence="1">
    <location>
        <begin position="47"/>
        <end position="56"/>
    </location>
</feature>
<evidence type="ECO:0000256" key="1">
    <source>
        <dbReference type="SAM" id="MobiDB-lite"/>
    </source>
</evidence>
<feature type="region of interest" description="Disordered" evidence="1">
    <location>
        <begin position="1"/>
        <end position="56"/>
    </location>
</feature>
<dbReference type="EMBL" id="JYDS01000332">
    <property type="protein sequence ID" value="KRZ13244.1"/>
    <property type="molecule type" value="Genomic_DNA"/>
</dbReference>
<dbReference type="AlphaFoldDB" id="A0A0V1EJ94"/>
<dbReference type="EMBL" id="JYDR01000594">
    <property type="protein sequence ID" value="KRY64189.1"/>
    <property type="molecule type" value="Genomic_DNA"/>
</dbReference>
<dbReference type="EMBL" id="JYDS01000429">
    <property type="protein sequence ID" value="KRZ06915.1"/>
    <property type="molecule type" value="Genomic_DNA"/>
</dbReference>
<evidence type="ECO:0000313" key="5">
    <source>
        <dbReference type="EMBL" id="KRZ13244.1"/>
    </source>
</evidence>
<gene>
    <name evidence="3" type="ORF">T4A_5961</name>
    <name evidence="2" type="ORF">T4A_6694</name>
    <name evidence="5" type="ORF">T4B_12585</name>
    <name evidence="4" type="ORF">T4B_14777</name>
    <name evidence="6" type="ORF">T4C_250</name>
</gene>
<dbReference type="EMBL" id="JYDR01000030">
    <property type="protein sequence ID" value="KRY73872.1"/>
    <property type="molecule type" value="Genomic_DNA"/>
</dbReference>
<evidence type="ECO:0000313" key="3">
    <source>
        <dbReference type="EMBL" id="KRY73872.1"/>
    </source>
</evidence>
<evidence type="ECO:0000313" key="4">
    <source>
        <dbReference type="EMBL" id="KRZ06915.1"/>
    </source>
</evidence>
<evidence type="ECO:0000313" key="2">
    <source>
        <dbReference type="EMBL" id="KRY64189.1"/>
    </source>
</evidence>
<dbReference type="Proteomes" id="UP000054826">
    <property type="component" value="Unassembled WGS sequence"/>
</dbReference>
<proteinExistence type="predicted"/>
<protein>
    <submittedName>
        <fullName evidence="3">Uncharacterized protein</fullName>
    </submittedName>
</protein>
<name>A0A0V1EJ94_TRIPS</name>
<feature type="compositionally biased region" description="Basic and acidic residues" evidence="1">
    <location>
        <begin position="1"/>
        <end position="10"/>
    </location>
</feature>
<evidence type="ECO:0000313" key="7">
    <source>
        <dbReference type="Proteomes" id="UP000054632"/>
    </source>
</evidence>
<comment type="caution">
    <text evidence="3">The sequence shown here is derived from an EMBL/GenBank/DDBJ whole genome shotgun (WGS) entry which is preliminary data.</text>
</comment>
<feature type="compositionally biased region" description="Basic residues" evidence="1">
    <location>
        <begin position="25"/>
        <end position="38"/>
    </location>
</feature>
<keyword evidence="8" id="KW-1185">Reference proteome</keyword>